<dbReference type="SUPFAM" id="SSF55718">
    <property type="entry name" value="SCP-like"/>
    <property type="match status" value="1"/>
</dbReference>
<gene>
    <name evidence="1" type="ORF">UFOPK3423_00657</name>
</gene>
<dbReference type="InterPro" id="IPR036527">
    <property type="entry name" value="SCP2_sterol-bd_dom_sf"/>
</dbReference>
<proteinExistence type="predicted"/>
<dbReference type="EMBL" id="CAFBLQ010000053">
    <property type="protein sequence ID" value="CAB4869376.1"/>
    <property type="molecule type" value="Genomic_DNA"/>
</dbReference>
<evidence type="ECO:0000313" key="1">
    <source>
        <dbReference type="EMBL" id="CAB4869376.1"/>
    </source>
</evidence>
<name>A0A6J7DFP5_9ZZZZ</name>
<reference evidence="1" key="1">
    <citation type="submission" date="2020-05" db="EMBL/GenBank/DDBJ databases">
        <authorList>
            <person name="Chiriac C."/>
            <person name="Salcher M."/>
            <person name="Ghai R."/>
            <person name="Kavagutti S V."/>
        </authorList>
    </citation>
    <scope>NUCLEOTIDE SEQUENCE</scope>
</reference>
<organism evidence="1">
    <name type="scientific">freshwater metagenome</name>
    <dbReference type="NCBI Taxonomy" id="449393"/>
    <lineage>
        <taxon>unclassified sequences</taxon>
        <taxon>metagenomes</taxon>
        <taxon>ecological metagenomes</taxon>
    </lineage>
</organism>
<sequence length="94" mass="9483">MLRAAAGRALPPGLAATVELHVQNGAGDAVHTLSARNGHLEYCEAPALDPDARVSGDPQDYVAALGPAPSSRGLRIEGDRQAAGAMLGLLTTAA</sequence>
<accession>A0A6J7DFP5</accession>
<protein>
    <submittedName>
        <fullName evidence="1">Unannotated protein</fullName>
    </submittedName>
</protein>
<dbReference type="AlphaFoldDB" id="A0A6J7DFP5"/>